<dbReference type="EMBL" id="JBAKFM010000002">
    <property type="protein sequence ID" value="MEX0469130.1"/>
    <property type="molecule type" value="Genomic_DNA"/>
</dbReference>
<reference evidence="3 4" key="1">
    <citation type="submission" date="2024-02" db="EMBL/GenBank/DDBJ databases">
        <title>New especies of Spiribacter isolated from saline water.</title>
        <authorList>
            <person name="Leon M.J."/>
            <person name="De La Haba R."/>
            <person name="Sanchez-Porro C."/>
            <person name="Ventosa A."/>
        </authorList>
    </citation>
    <scope>NUCLEOTIDE SEQUENCE [LARGE SCALE GENOMIC DNA]</scope>
    <source>
        <strain evidence="4">ag22IC6-390</strain>
    </source>
</reference>
<evidence type="ECO:0000313" key="4">
    <source>
        <dbReference type="Proteomes" id="UP001556709"/>
    </source>
</evidence>
<dbReference type="RefSeq" id="WP_367958637.1">
    <property type="nucleotide sequence ID" value="NZ_JBAKFH010000002.1"/>
</dbReference>
<dbReference type="Pfam" id="PF13391">
    <property type="entry name" value="HNH_2"/>
    <property type="match status" value="1"/>
</dbReference>
<name>A0ABV3TF93_9GAMM</name>
<keyword evidence="3" id="KW-0540">Nuclease</keyword>
<gene>
    <name evidence="3" type="ORF">V6X73_05255</name>
</gene>
<comment type="caution">
    <text evidence="3">The sequence shown here is derived from an EMBL/GenBank/DDBJ whole genome shotgun (WGS) entry which is preliminary data.</text>
</comment>
<evidence type="ECO:0000256" key="1">
    <source>
        <dbReference type="SAM" id="MobiDB-lite"/>
    </source>
</evidence>
<dbReference type="InterPro" id="IPR003615">
    <property type="entry name" value="HNH_nuc"/>
</dbReference>
<feature type="compositionally biased region" description="Polar residues" evidence="1">
    <location>
        <begin position="92"/>
        <end position="102"/>
    </location>
</feature>
<accession>A0ABV3TF93</accession>
<keyword evidence="3" id="KW-0255">Endonuclease</keyword>
<organism evidence="3 4">
    <name type="scientific">Spiribacter pallidus</name>
    <dbReference type="NCBI Taxonomy" id="1987936"/>
    <lineage>
        <taxon>Bacteria</taxon>
        <taxon>Pseudomonadati</taxon>
        <taxon>Pseudomonadota</taxon>
        <taxon>Gammaproteobacteria</taxon>
        <taxon>Chromatiales</taxon>
        <taxon>Ectothiorhodospiraceae</taxon>
        <taxon>Spiribacter</taxon>
    </lineage>
</organism>
<sequence>MLSAYDYRCAISNLPEERLLDAAHITADGDERLGQPEVVNGLPLSKVHHAAFDGHLIGMDPDYRSHLGSADDAERWPHASGRNTARRRLSLAPSTPQSADSA</sequence>
<feature type="region of interest" description="Disordered" evidence="1">
    <location>
        <begin position="63"/>
        <end position="102"/>
    </location>
</feature>
<dbReference type="Proteomes" id="UP001556709">
    <property type="component" value="Unassembled WGS sequence"/>
</dbReference>
<dbReference type="GO" id="GO:0004519">
    <property type="term" value="F:endonuclease activity"/>
    <property type="evidence" value="ECO:0007669"/>
    <property type="project" value="UniProtKB-KW"/>
</dbReference>
<proteinExistence type="predicted"/>
<evidence type="ECO:0000313" key="3">
    <source>
        <dbReference type="EMBL" id="MEX0469130.1"/>
    </source>
</evidence>
<keyword evidence="3" id="KW-0378">Hydrolase</keyword>
<feature type="domain" description="HNH nuclease" evidence="2">
    <location>
        <begin position="9"/>
        <end position="58"/>
    </location>
</feature>
<keyword evidence="4" id="KW-1185">Reference proteome</keyword>
<protein>
    <submittedName>
        <fullName evidence="3">HNH endonuclease</fullName>
    </submittedName>
</protein>
<evidence type="ECO:0000259" key="2">
    <source>
        <dbReference type="Pfam" id="PF13391"/>
    </source>
</evidence>